<name>A0AAE4K6H7_9BURK</name>
<comment type="caution">
    <text evidence="2">The sequence shown here is derived from an EMBL/GenBank/DDBJ whole genome shotgun (WGS) entry which is preliminary data.</text>
</comment>
<feature type="domain" description="PPM-type phosphatase" evidence="1">
    <location>
        <begin position="14"/>
        <end position="227"/>
    </location>
</feature>
<dbReference type="AlphaFoldDB" id="A0AAE4K6H7"/>
<dbReference type="Gene3D" id="3.60.40.10">
    <property type="entry name" value="PPM-type phosphatase domain"/>
    <property type="match status" value="1"/>
</dbReference>
<protein>
    <submittedName>
        <fullName evidence="2">PP2C family serine/threonine-protein phosphatase</fullName>
        <ecNumber evidence="2">3.1.3.16</ecNumber>
    </submittedName>
</protein>
<dbReference type="SUPFAM" id="SSF81606">
    <property type="entry name" value="PP2C-like"/>
    <property type="match status" value="1"/>
</dbReference>
<proteinExistence type="predicted"/>
<sequence length="249" mass="27055">MGQSVIKVSGAKVTGRSHEQSGAPCQDYFFCEVRGRSASIALADGAGSREFSQLGAEVVTKQVATFSIRAFDHLYDLISRDAACAQSIIIRRLVAALNSKIKRKKLEISQLASTLLFVTYHDGRYIAGHLGDGVIAIKDLQGMQTLSAPHNGEYANVTYFVTDKNSELKIRLFAGTVNSTFSAVLMSDGAAESLYEKRAGRPGKAVEQLFAWAQKLPAKKMNQVLMANLTQTLRMKTTDDCSIAILSVL</sequence>
<dbReference type="GO" id="GO:0004722">
    <property type="term" value="F:protein serine/threonine phosphatase activity"/>
    <property type="evidence" value="ECO:0007669"/>
    <property type="project" value="UniProtKB-EC"/>
</dbReference>
<dbReference type="EMBL" id="JAVRAA010000004">
    <property type="protein sequence ID" value="MDT0337321.1"/>
    <property type="molecule type" value="Genomic_DNA"/>
</dbReference>
<accession>A0AAE4K6H7</accession>
<dbReference type="EC" id="3.1.3.16" evidence="2"/>
<dbReference type="InterPro" id="IPR036457">
    <property type="entry name" value="PPM-type-like_dom_sf"/>
</dbReference>
<organism evidence="2">
    <name type="scientific">Herbaspirillum huttiense subsp. nephrolepidis</name>
    <dbReference type="NCBI Taxonomy" id="3075126"/>
    <lineage>
        <taxon>Bacteria</taxon>
        <taxon>Pseudomonadati</taxon>
        <taxon>Pseudomonadota</taxon>
        <taxon>Betaproteobacteria</taxon>
        <taxon>Burkholderiales</taxon>
        <taxon>Oxalobacteraceae</taxon>
        <taxon>Herbaspirillum</taxon>
    </lineage>
</organism>
<dbReference type="RefSeq" id="WP_209534115.1">
    <property type="nucleotide sequence ID" value="NZ_JAVLSM010000013.1"/>
</dbReference>
<reference evidence="2" key="1">
    <citation type="submission" date="2023-02" db="EMBL/GenBank/DDBJ databases">
        <title>Description of Herbaspirillum huttiense subsp. nephrolepsisexaltata and Herbaspirillum huttiense subsp. lycopersicon.</title>
        <authorList>
            <person name="Poudel M."/>
            <person name="Sharma A."/>
            <person name="Goss E."/>
            <person name="Tapia J.H."/>
            <person name="Harmon C.M."/>
            <person name="Jones J.B."/>
        </authorList>
    </citation>
    <scope>NUCLEOTIDE SEQUENCE</scope>
    <source>
        <strain evidence="2">NC40101</strain>
    </source>
</reference>
<evidence type="ECO:0000259" key="1">
    <source>
        <dbReference type="Pfam" id="PF13672"/>
    </source>
</evidence>
<dbReference type="InterPro" id="IPR001932">
    <property type="entry name" value="PPM-type_phosphatase-like_dom"/>
</dbReference>
<keyword evidence="2" id="KW-0378">Hydrolase</keyword>
<evidence type="ECO:0000313" key="2">
    <source>
        <dbReference type="EMBL" id="MDT0337321.1"/>
    </source>
</evidence>
<dbReference type="Pfam" id="PF13672">
    <property type="entry name" value="PP2C_2"/>
    <property type="match status" value="1"/>
</dbReference>
<gene>
    <name evidence="2" type="ORF">RJN63_10825</name>
</gene>